<dbReference type="InterPro" id="IPR011761">
    <property type="entry name" value="ATP-grasp"/>
</dbReference>
<dbReference type="Gene3D" id="3.40.50.20">
    <property type="match status" value="1"/>
</dbReference>
<keyword evidence="4" id="KW-1185">Reference proteome</keyword>
<dbReference type="CDD" id="cd01427">
    <property type="entry name" value="HAD_like"/>
    <property type="match status" value="1"/>
</dbReference>
<dbReference type="RefSeq" id="WP_146947360.1">
    <property type="nucleotide sequence ID" value="NZ_BJYV01000004.1"/>
</dbReference>
<name>A0A512C969_9BACT</name>
<dbReference type="Gene3D" id="3.30.470.20">
    <property type="entry name" value="ATP-grasp fold, B domain"/>
    <property type="match status" value="1"/>
</dbReference>
<dbReference type="Pfam" id="PF15632">
    <property type="entry name" value="ATPgrasp_Ter"/>
    <property type="match status" value="1"/>
</dbReference>
<dbReference type="Proteomes" id="UP000321301">
    <property type="component" value="Unassembled WGS sequence"/>
</dbReference>
<evidence type="ECO:0000259" key="2">
    <source>
        <dbReference type="PROSITE" id="PS50975"/>
    </source>
</evidence>
<keyword evidence="1" id="KW-0547">Nucleotide-binding</keyword>
<evidence type="ECO:0000313" key="3">
    <source>
        <dbReference type="EMBL" id="GEO20733.1"/>
    </source>
</evidence>
<dbReference type="GO" id="GO:0046872">
    <property type="term" value="F:metal ion binding"/>
    <property type="evidence" value="ECO:0007669"/>
    <property type="project" value="InterPro"/>
</dbReference>
<dbReference type="GO" id="GO:0005524">
    <property type="term" value="F:ATP binding"/>
    <property type="evidence" value="ECO:0007669"/>
    <property type="project" value="UniProtKB-UniRule"/>
</dbReference>
<proteinExistence type="predicted"/>
<feature type="domain" description="ATP-grasp" evidence="2">
    <location>
        <begin position="114"/>
        <end position="286"/>
    </location>
</feature>
<dbReference type="SUPFAM" id="SSF56059">
    <property type="entry name" value="Glutathione synthetase ATP-binding domain-like"/>
    <property type="match status" value="1"/>
</dbReference>
<evidence type="ECO:0000256" key="1">
    <source>
        <dbReference type="PROSITE-ProRule" id="PRU00409"/>
    </source>
</evidence>
<sequence>MAKTLNILVFPCGSEIGLEIHRSLKYSIHINLIGANSVEDHGRFVYKNYIKDIPFFSDEDFIPSLKKIIETYQIDAIYPAMDAVIARLSQAEEELGCKVIGSPVATNDICLSKKKTYQLLKDTILVPKVYENLEAVKTFPVFLKPEIGYGSRGVKLIQNFKQGQEHLNSYPTCLILENLPGKEFTVDCFTDKNRKLLFSAGRERKRISNGISVNTVPVEMEDESLKTIARHINAVFHFRGAWFFQVKYNDNGALCLLEVASRLGGSSSLFRNMGVNFALLSIFDAFGYDVNVFSNSYNIELDRSLNNKYKLDITFDKAYIDFDDCLILGDKVNTALLGLLYQFLNQGKKLVLITKHKDDIYESLIKFRLDKVFDEIIHLEQDHFKFEYIDKEKAIFIDDSYAERYQVHKALKIPVFAPDSIECLID</sequence>
<accession>A0A512C969</accession>
<dbReference type="PROSITE" id="PS50975">
    <property type="entry name" value="ATP_GRASP"/>
    <property type="match status" value="1"/>
</dbReference>
<dbReference type="EMBL" id="BJYV01000004">
    <property type="protein sequence ID" value="GEO20733.1"/>
    <property type="molecule type" value="Genomic_DNA"/>
</dbReference>
<organism evidence="3 4">
    <name type="scientific">Cyclobacterium qasimii</name>
    <dbReference type="NCBI Taxonomy" id="1350429"/>
    <lineage>
        <taxon>Bacteria</taxon>
        <taxon>Pseudomonadati</taxon>
        <taxon>Bacteroidota</taxon>
        <taxon>Cytophagia</taxon>
        <taxon>Cytophagales</taxon>
        <taxon>Cyclobacteriaceae</taxon>
        <taxon>Cyclobacterium</taxon>
    </lineage>
</organism>
<comment type="caution">
    <text evidence="3">The sequence shown here is derived from an EMBL/GenBank/DDBJ whole genome shotgun (WGS) entry which is preliminary data.</text>
</comment>
<protein>
    <submittedName>
        <fullName evidence="3">Carbamoylphosphate synthase large subunit short form</fullName>
    </submittedName>
</protein>
<dbReference type="AlphaFoldDB" id="A0A512C969"/>
<evidence type="ECO:0000313" key="4">
    <source>
        <dbReference type="Proteomes" id="UP000321301"/>
    </source>
</evidence>
<reference evidence="3 4" key="1">
    <citation type="submission" date="2019-07" db="EMBL/GenBank/DDBJ databases">
        <title>Whole genome shotgun sequence of Cyclobacterium qasimii NBRC 106168.</title>
        <authorList>
            <person name="Hosoyama A."/>
            <person name="Uohara A."/>
            <person name="Ohji S."/>
            <person name="Ichikawa N."/>
        </authorList>
    </citation>
    <scope>NUCLEOTIDE SEQUENCE [LARGE SCALE GENOMIC DNA]</scope>
    <source>
        <strain evidence="3 4">NBRC 106168</strain>
    </source>
</reference>
<gene>
    <name evidence="3" type="ORF">CQA01_12670</name>
</gene>
<keyword evidence="1" id="KW-0067">ATP-binding</keyword>